<dbReference type="Gene3D" id="2.130.10.10">
    <property type="entry name" value="YVTN repeat-like/Quinoprotein amine dehydrogenase"/>
    <property type="match status" value="1"/>
</dbReference>
<feature type="region of interest" description="Disordered" evidence="4">
    <location>
        <begin position="339"/>
        <end position="384"/>
    </location>
</feature>
<dbReference type="SUPFAM" id="SSF50978">
    <property type="entry name" value="WD40 repeat-like"/>
    <property type="match status" value="1"/>
</dbReference>
<evidence type="ECO:0000256" key="2">
    <source>
        <dbReference type="ARBA" id="ARBA00022737"/>
    </source>
</evidence>
<gene>
    <name evidence="5" type="primary">MPUL0A01560</name>
    <name evidence="5" type="ORF">METSCH_A01560</name>
</gene>
<dbReference type="AlphaFoldDB" id="A0A4P6XGC7"/>
<proteinExistence type="predicted"/>
<feature type="compositionally biased region" description="Basic residues" evidence="4">
    <location>
        <begin position="350"/>
        <end position="377"/>
    </location>
</feature>
<keyword evidence="2" id="KW-0677">Repeat</keyword>
<dbReference type="InterPro" id="IPR001680">
    <property type="entry name" value="WD40_rpt"/>
</dbReference>
<sequence length="384" mass="43247">MNATLKQSWAPFPGTWALALRYFPQVNEGCFITSFSNGALALFSLNGSQEPLFFNKTAHESSVNALEKIDEFTLASASTDGIKVWDLRRGLTAPQLVFSNAKKLNFLSLGSSKGRWLAAGTELVGSDAELHLWDLQNPANVVRSFVDSHHDDITAIEFHKTLPYLMSGSTDGYVNIYNLDEPDEEEALHQVINFASVHLCHFVQSNRISVLSHMETLAFWELNSTDYETDEEPKPREIGDVRLIWPVCEYVVDIFEGYVAYGANLKLSLTIMPFDAESEAFALSRGILLLLGHGEEVVRDVMHITGSNIVLTCGEDGFVKVWELPITLVGNNTIEPMAALGPETQSEKKDKKKDKKEKKITKEKREKRDKRDKKRLKESRFKPY</sequence>
<dbReference type="PROSITE" id="PS00678">
    <property type="entry name" value="WD_REPEATS_1"/>
    <property type="match status" value="1"/>
</dbReference>
<keyword evidence="1 3" id="KW-0853">WD repeat</keyword>
<organism evidence="5 6">
    <name type="scientific">Metschnikowia aff. pulcherrima</name>
    <dbReference type="NCBI Taxonomy" id="2163413"/>
    <lineage>
        <taxon>Eukaryota</taxon>
        <taxon>Fungi</taxon>
        <taxon>Dikarya</taxon>
        <taxon>Ascomycota</taxon>
        <taxon>Saccharomycotina</taxon>
        <taxon>Pichiomycetes</taxon>
        <taxon>Metschnikowiaceae</taxon>
        <taxon>Metschnikowia</taxon>
    </lineage>
</organism>
<dbReference type="Pfam" id="PF00400">
    <property type="entry name" value="WD40"/>
    <property type="match status" value="2"/>
</dbReference>
<dbReference type="EMBL" id="CP034456">
    <property type="protein sequence ID" value="QBM85535.1"/>
    <property type="molecule type" value="Genomic_DNA"/>
</dbReference>
<dbReference type="InterPro" id="IPR015943">
    <property type="entry name" value="WD40/YVTN_repeat-like_dom_sf"/>
</dbReference>
<evidence type="ECO:0000313" key="5">
    <source>
        <dbReference type="EMBL" id="QBM85535.1"/>
    </source>
</evidence>
<dbReference type="STRING" id="2163413.A0A4P6XGC7"/>
<evidence type="ECO:0000256" key="3">
    <source>
        <dbReference type="PROSITE-ProRule" id="PRU00221"/>
    </source>
</evidence>
<keyword evidence="6" id="KW-1185">Reference proteome</keyword>
<feature type="repeat" description="WD" evidence="3">
    <location>
        <begin position="146"/>
        <end position="187"/>
    </location>
</feature>
<dbReference type="PROSITE" id="PS50082">
    <property type="entry name" value="WD_REPEATS_2"/>
    <property type="match status" value="1"/>
</dbReference>
<dbReference type="PROSITE" id="PS50294">
    <property type="entry name" value="WD_REPEATS_REGION"/>
    <property type="match status" value="1"/>
</dbReference>
<reference evidence="6" key="1">
    <citation type="submission" date="2019-03" db="EMBL/GenBank/DDBJ databases">
        <title>Snf2 controls pulcherriminic acid biosynthesis and connects pigmentation and antifungal activity of the yeast Metschnikowia pulcherrima.</title>
        <authorList>
            <person name="Gore-Lloyd D."/>
            <person name="Sumann I."/>
            <person name="Brachmann A.O."/>
            <person name="Schneeberger K."/>
            <person name="Ortiz-Merino R.A."/>
            <person name="Moreno-Beltran M."/>
            <person name="Schlaefli M."/>
            <person name="Kirner P."/>
            <person name="Santos Kron A."/>
            <person name="Wolfe K.H."/>
            <person name="Piel J."/>
            <person name="Ahrens C.H."/>
            <person name="Henk D."/>
            <person name="Freimoser F.M."/>
        </authorList>
    </citation>
    <scope>NUCLEOTIDE SEQUENCE [LARGE SCALE GENOMIC DNA]</scope>
    <source>
        <strain evidence="6">APC 1.2</strain>
    </source>
</reference>
<dbReference type="PANTHER" id="PTHR22889">
    <property type="entry name" value="WD REPEAT-CONTAINING PROTEIN 89"/>
    <property type="match status" value="1"/>
</dbReference>
<dbReference type="InterPro" id="IPR039328">
    <property type="entry name" value="WDR89"/>
</dbReference>
<dbReference type="InterPro" id="IPR036322">
    <property type="entry name" value="WD40_repeat_dom_sf"/>
</dbReference>
<dbReference type="SMART" id="SM00320">
    <property type="entry name" value="WD40"/>
    <property type="match status" value="3"/>
</dbReference>
<dbReference type="Proteomes" id="UP000292447">
    <property type="component" value="Chromosome I"/>
</dbReference>
<dbReference type="InterPro" id="IPR019775">
    <property type="entry name" value="WD40_repeat_CS"/>
</dbReference>
<evidence type="ECO:0000256" key="4">
    <source>
        <dbReference type="SAM" id="MobiDB-lite"/>
    </source>
</evidence>
<protein>
    <submittedName>
        <fullName evidence="5">WD domain-containing protein, G-beta repeat-containing protein</fullName>
    </submittedName>
</protein>
<evidence type="ECO:0000313" key="6">
    <source>
        <dbReference type="Proteomes" id="UP000292447"/>
    </source>
</evidence>
<name>A0A4P6XGC7_9ASCO</name>
<evidence type="ECO:0000256" key="1">
    <source>
        <dbReference type="ARBA" id="ARBA00022574"/>
    </source>
</evidence>
<accession>A0A4P6XGC7</accession>
<dbReference type="PANTHER" id="PTHR22889:SF0">
    <property type="entry name" value="WD REPEAT-CONTAINING PROTEIN 89"/>
    <property type="match status" value="1"/>
</dbReference>